<feature type="transmembrane region" description="Helical" evidence="7">
    <location>
        <begin position="78"/>
        <end position="98"/>
    </location>
</feature>
<dbReference type="InterPro" id="IPR022764">
    <property type="entry name" value="Peptidase_S54_rhomboid_dom"/>
</dbReference>
<feature type="transmembrane region" description="Helical" evidence="7">
    <location>
        <begin position="42"/>
        <end position="72"/>
    </location>
</feature>
<feature type="domain" description="Peptidase S54 rhomboid" evidence="8">
    <location>
        <begin position="40"/>
        <end position="184"/>
    </location>
</feature>
<feature type="transmembrane region" description="Helical" evidence="7">
    <location>
        <begin position="167"/>
        <end position="188"/>
    </location>
</feature>
<dbReference type="OrthoDB" id="9813074at2"/>
<dbReference type="GO" id="GO:0006508">
    <property type="term" value="P:proteolysis"/>
    <property type="evidence" value="ECO:0007669"/>
    <property type="project" value="UniProtKB-KW"/>
</dbReference>
<evidence type="ECO:0000256" key="1">
    <source>
        <dbReference type="ARBA" id="ARBA00004141"/>
    </source>
</evidence>
<evidence type="ECO:0000256" key="3">
    <source>
        <dbReference type="ARBA" id="ARBA00022692"/>
    </source>
</evidence>
<dbReference type="Pfam" id="PF01694">
    <property type="entry name" value="Rhomboid"/>
    <property type="match status" value="1"/>
</dbReference>
<reference evidence="9 10" key="1">
    <citation type="submission" date="2018-05" db="EMBL/GenBank/DDBJ databases">
        <title>Rhodohalobacter halophilus gen. nov., sp. nov., a moderately halophilic member of the family Balneolaceae.</title>
        <authorList>
            <person name="Liu Z.-W."/>
        </authorList>
    </citation>
    <scope>NUCLEOTIDE SEQUENCE [LARGE SCALE GENOMIC DNA]</scope>
    <source>
        <strain evidence="9 10">8A47</strain>
    </source>
</reference>
<evidence type="ECO:0000256" key="7">
    <source>
        <dbReference type="SAM" id="Phobius"/>
    </source>
</evidence>
<protein>
    <submittedName>
        <fullName evidence="9">Rhomboid family intramembrane serine protease</fullName>
    </submittedName>
</protein>
<dbReference type="InterPro" id="IPR035952">
    <property type="entry name" value="Rhomboid-like_sf"/>
</dbReference>
<keyword evidence="3 7" id="KW-0812">Transmembrane</keyword>
<feature type="transmembrane region" description="Helical" evidence="7">
    <location>
        <begin position="6"/>
        <end position="21"/>
    </location>
</feature>
<dbReference type="PANTHER" id="PTHR43731:SF14">
    <property type="entry name" value="PRESENILIN-ASSOCIATED RHOMBOID-LIKE PROTEIN, MITOCHONDRIAL"/>
    <property type="match status" value="1"/>
</dbReference>
<evidence type="ECO:0000256" key="2">
    <source>
        <dbReference type="ARBA" id="ARBA00009045"/>
    </source>
</evidence>
<comment type="similarity">
    <text evidence="2">Belongs to the peptidase S54 family.</text>
</comment>
<comment type="subcellular location">
    <subcellularLocation>
        <location evidence="1">Membrane</location>
        <topology evidence="1">Multi-pass membrane protein</topology>
    </subcellularLocation>
</comment>
<accession>A0A316TUM5</accession>
<keyword evidence="4" id="KW-0378">Hydrolase</keyword>
<evidence type="ECO:0000313" key="9">
    <source>
        <dbReference type="EMBL" id="PWN06765.1"/>
    </source>
</evidence>
<feature type="transmembrane region" description="Helical" evidence="7">
    <location>
        <begin position="105"/>
        <end position="125"/>
    </location>
</feature>
<dbReference type="RefSeq" id="WP_109646012.1">
    <property type="nucleotide sequence ID" value="NZ_QGGB01000005.1"/>
</dbReference>
<comment type="caution">
    <text evidence="9">The sequence shown here is derived from an EMBL/GenBank/DDBJ whole genome shotgun (WGS) entry which is preliminary data.</text>
</comment>
<organism evidence="9 10">
    <name type="scientific">Rhodohalobacter mucosus</name>
    <dbReference type="NCBI Taxonomy" id="2079485"/>
    <lineage>
        <taxon>Bacteria</taxon>
        <taxon>Pseudomonadati</taxon>
        <taxon>Balneolota</taxon>
        <taxon>Balneolia</taxon>
        <taxon>Balneolales</taxon>
        <taxon>Balneolaceae</taxon>
        <taxon>Rhodohalobacter</taxon>
    </lineage>
</organism>
<dbReference type="PANTHER" id="PTHR43731">
    <property type="entry name" value="RHOMBOID PROTEASE"/>
    <property type="match status" value="1"/>
</dbReference>
<sequence>MNLTITLIALNVIVSLSALYLDQRIFEKGLLRPYRTLRSQTWYEMITSGFLHANFSHLLVNMFVLFFFGIVIEQTLGPVHFLALYFSSLIISSAPSLIRHRDNPNYATVGASGAVQSVLFSYIFIFPTEKIMLILLPIPIPAWVFGILFVLYSVYEGKRKTGNVNHEAHIAGAFWGVVYMVLFVPNSVDHILTVFGLL</sequence>
<keyword evidence="9" id="KW-0645">Protease</keyword>
<feature type="transmembrane region" description="Helical" evidence="7">
    <location>
        <begin position="131"/>
        <end position="155"/>
    </location>
</feature>
<keyword evidence="5 7" id="KW-1133">Transmembrane helix</keyword>
<keyword evidence="10" id="KW-1185">Reference proteome</keyword>
<dbReference type="InterPro" id="IPR050925">
    <property type="entry name" value="Rhomboid_protease_S54"/>
</dbReference>
<dbReference type="GO" id="GO:0016020">
    <property type="term" value="C:membrane"/>
    <property type="evidence" value="ECO:0007669"/>
    <property type="project" value="UniProtKB-SubCell"/>
</dbReference>
<evidence type="ECO:0000259" key="8">
    <source>
        <dbReference type="Pfam" id="PF01694"/>
    </source>
</evidence>
<evidence type="ECO:0000256" key="6">
    <source>
        <dbReference type="ARBA" id="ARBA00023136"/>
    </source>
</evidence>
<evidence type="ECO:0000256" key="4">
    <source>
        <dbReference type="ARBA" id="ARBA00022801"/>
    </source>
</evidence>
<dbReference type="EMBL" id="QGGB01000005">
    <property type="protein sequence ID" value="PWN06765.1"/>
    <property type="molecule type" value="Genomic_DNA"/>
</dbReference>
<dbReference type="Gene3D" id="1.20.1540.10">
    <property type="entry name" value="Rhomboid-like"/>
    <property type="match status" value="1"/>
</dbReference>
<name>A0A316TUM5_9BACT</name>
<gene>
    <name evidence="9" type="ORF">DDZ15_05685</name>
</gene>
<proteinExistence type="inferred from homology"/>
<keyword evidence="6 7" id="KW-0472">Membrane</keyword>
<dbReference type="AlphaFoldDB" id="A0A316TUM5"/>
<evidence type="ECO:0000256" key="5">
    <source>
        <dbReference type="ARBA" id="ARBA00022989"/>
    </source>
</evidence>
<dbReference type="GO" id="GO:0004252">
    <property type="term" value="F:serine-type endopeptidase activity"/>
    <property type="evidence" value="ECO:0007669"/>
    <property type="project" value="InterPro"/>
</dbReference>
<evidence type="ECO:0000313" key="10">
    <source>
        <dbReference type="Proteomes" id="UP000245533"/>
    </source>
</evidence>
<dbReference type="SUPFAM" id="SSF144091">
    <property type="entry name" value="Rhomboid-like"/>
    <property type="match status" value="1"/>
</dbReference>
<dbReference type="Proteomes" id="UP000245533">
    <property type="component" value="Unassembled WGS sequence"/>
</dbReference>